<dbReference type="RefSeq" id="XP_003958202.1">
    <property type="nucleotide sequence ID" value="XM_003958153.1"/>
</dbReference>
<evidence type="ECO:0000256" key="5">
    <source>
        <dbReference type="ARBA" id="ARBA00022801"/>
    </source>
</evidence>
<evidence type="ECO:0000256" key="9">
    <source>
        <dbReference type="SAM" id="SignalP"/>
    </source>
</evidence>
<keyword evidence="6" id="KW-0326">Glycosidase</keyword>
<dbReference type="HOGENOM" id="CLU_403355_0_0_1"/>
<dbReference type="PANTHER" id="PTHR31737">
    <property type="entry name" value="PROTEIN TOS1"/>
    <property type="match status" value="1"/>
</dbReference>
<keyword evidence="4 9" id="KW-0732">Signal</keyword>
<evidence type="ECO:0000256" key="3">
    <source>
        <dbReference type="ARBA" id="ARBA00012780"/>
    </source>
</evidence>
<feature type="compositionally biased region" description="Low complexity" evidence="8">
    <location>
        <begin position="580"/>
        <end position="602"/>
    </location>
</feature>
<gene>
    <name evidence="12" type="primary">KAFR0G00340</name>
    <name evidence="12" type="ORF">KAFR_0G00340</name>
</gene>
<dbReference type="EC" id="3.2.1.39" evidence="3"/>
<comment type="catalytic activity">
    <reaction evidence="1">
        <text>Hydrolysis of (1-&gt;3)-beta-D-glucosidic linkages in (1-&gt;3)-beta-D-glucans.</text>
        <dbReference type="EC" id="3.2.1.39"/>
    </reaction>
</comment>
<dbReference type="OrthoDB" id="118256at2759"/>
<evidence type="ECO:0000256" key="1">
    <source>
        <dbReference type="ARBA" id="ARBA00000382"/>
    </source>
</evidence>
<protein>
    <recommendedName>
        <fullName evidence="3">glucan endo-1,3-beta-D-glucosidase</fullName>
        <ecNumber evidence="3">3.2.1.39</ecNumber>
    </recommendedName>
</protein>
<dbReference type="InterPro" id="IPR018805">
    <property type="entry name" value="YJL171C/Tos1_C"/>
</dbReference>
<accession>H2AXG7</accession>
<feature type="chain" id="PRO_5003560019" description="glucan endo-1,3-beta-D-glucosidase" evidence="9">
    <location>
        <begin position="22"/>
        <end position="682"/>
    </location>
</feature>
<evidence type="ECO:0000259" key="11">
    <source>
        <dbReference type="Pfam" id="PF10290"/>
    </source>
</evidence>
<feature type="compositionally biased region" description="Low complexity" evidence="8">
    <location>
        <begin position="426"/>
        <end position="442"/>
    </location>
</feature>
<evidence type="ECO:0000256" key="8">
    <source>
        <dbReference type="SAM" id="MobiDB-lite"/>
    </source>
</evidence>
<dbReference type="GeneID" id="13884558"/>
<feature type="signal peptide" evidence="9">
    <location>
        <begin position="1"/>
        <end position="21"/>
    </location>
</feature>
<keyword evidence="13" id="KW-1185">Reference proteome</keyword>
<evidence type="ECO:0000256" key="7">
    <source>
        <dbReference type="ARBA" id="ARBA00023316"/>
    </source>
</evidence>
<feature type="domain" description="Cell wall protein YJL171C/Tos1 C-terminal" evidence="10">
    <location>
        <begin position="105"/>
        <end position="336"/>
    </location>
</feature>
<evidence type="ECO:0000256" key="6">
    <source>
        <dbReference type="ARBA" id="ARBA00023295"/>
    </source>
</evidence>
<dbReference type="PANTHER" id="PTHR31737:SF3">
    <property type="entry name" value="CELL WALL PROTEIN YJL171C"/>
    <property type="match status" value="1"/>
</dbReference>
<evidence type="ECO:0000256" key="4">
    <source>
        <dbReference type="ARBA" id="ARBA00022729"/>
    </source>
</evidence>
<proteinExistence type="inferred from homology"/>
<dbReference type="EMBL" id="HE650827">
    <property type="protein sequence ID" value="CCF59067.1"/>
    <property type="molecule type" value="Genomic_DNA"/>
</dbReference>
<dbReference type="InterPro" id="IPR018807">
    <property type="entry name" value="YJL171C/Tos1_N"/>
</dbReference>
<reference evidence="12 13" key="1">
    <citation type="journal article" date="2011" name="Proc. Natl. Acad. Sci. U.S.A.">
        <title>Evolutionary erosion of yeast sex chromosomes by mating-type switching accidents.</title>
        <authorList>
            <person name="Gordon J.L."/>
            <person name="Armisen D."/>
            <person name="Proux-Wera E."/>
            <person name="Oheigeartaigh S.S."/>
            <person name="Byrne K.P."/>
            <person name="Wolfe K.H."/>
        </authorList>
    </citation>
    <scope>NUCLEOTIDE SEQUENCE [LARGE SCALE GENOMIC DNA]</scope>
    <source>
        <strain evidence="13">ATCC 22294 / BCRC 22015 / CBS 2517 / CECT 1963 / NBRC 1671 / NRRL Y-8276</strain>
    </source>
</reference>
<feature type="region of interest" description="Disordered" evidence="8">
    <location>
        <begin position="570"/>
        <end position="602"/>
    </location>
</feature>
<organism evidence="12 13">
    <name type="scientific">Kazachstania africana (strain ATCC 22294 / BCRC 22015 / CBS 2517 / CECT 1963 / NBRC 1671 / NRRL Y-8276)</name>
    <name type="common">Yeast</name>
    <name type="synonym">Kluyveromyces africanus</name>
    <dbReference type="NCBI Taxonomy" id="1071382"/>
    <lineage>
        <taxon>Eukaryota</taxon>
        <taxon>Fungi</taxon>
        <taxon>Dikarya</taxon>
        <taxon>Ascomycota</taxon>
        <taxon>Saccharomycotina</taxon>
        <taxon>Saccharomycetes</taxon>
        <taxon>Saccharomycetales</taxon>
        <taxon>Saccharomycetaceae</taxon>
        <taxon>Kazachstania</taxon>
    </lineage>
</organism>
<dbReference type="eggNOG" id="ENOG502QSTV">
    <property type="taxonomic scope" value="Eukaryota"/>
</dbReference>
<dbReference type="GO" id="GO:0009277">
    <property type="term" value="C:fungal-type cell wall"/>
    <property type="evidence" value="ECO:0007669"/>
    <property type="project" value="TreeGrafter"/>
</dbReference>
<dbReference type="GO" id="GO:0071555">
    <property type="term" value="P:cell wall organization"/>
    <property type="evidence" value="ECO:0007669"/>
    <property type="project" value="UniProtKB-KW"/>
</dbReference>
<feature type="compositionally biased region" description="Low complexity" evidence="8">
    <location>
        <begin position="368"/>
        <end position="416"/>
    </location>
</feature>
<evidence type="ECO:0000259" key="10">
    <source>
        <dbReference type="Pfam" id="PF10287"/>
    </source>
</evidence>
<dbReference type="Pfam" id="PF10287">
    <property type="entry name" value="YJL171C_Tos1_C"/>
    <property type="match status" value="1"/>
</dbReference>
<feature type="compositionally biased region" description="Polar residues" evidence="8">
    <location>
        <begin position="459"/>
        <end position="474"/>
    </location>
</feature>
<feature type="domain" description="Cell wall protein YJL171C/Tos1 N-terminal" evidence="11">
    <location>
        <begin position="28"/>
        <end position="93"/>
    </location>
</feature>
<evidence type="ECO:0000313" key="12">
    <source>
        <dbReference type="EMBL" id="CCF59067.1"/>
    </source>
</evidence>
<evidence type="ECO:0000313" key="13">
    <source>
        <dbReference type="Proteomes" id="UP000005220"/>
    </source>
</evidence>
<sequence>MQNYLVVAFSIGLAFINAAKATTSEYEMLEFTNVGFTGTFQPVSELLDIYNSSCTCEVGERVTFSGTNAPLSHYLSVHFRGPLSLKKFGYYYSDNYIIGESSSDSWTRGAYYDSESQTTSNVTFLTKAGKYSPCLAKALTYATSNGTSAADSSTVLESENYISSDEEYTIFSSVECPESGLDNDCGVYREGIPAYYGFYDTTKMFLFEFEMPTDTNNTAETVSSYDMPAIWLLNDHIPRTSQYPSNVNCSCWESGCGEFDIFEVTKSAATNELYSTFHTYQGISNIEEGIPSEGWLERTTGATMKGGVIFDSNGTTVTFLSNDTVFDSTISAVAMNAILAEFSSDEIWSTRLADVAVADVEVLTSSSASSSSASSSESTSSLVSTSATESTTTSVTTSKSSSVSSDSITASSKSSTQIVDAEERSTSSSFSTSSRISYSNSTVAATKTQDIDAEDKSETASSSSLKPSSMNDEGSLTTATVYATEVVIDTVTSCSGTAGCFPEIVSTSTTLSRTAEIAAESKIMSVTTIVDYATETEVETITSCSGVEGCSIMTLDNSSISTAVSTYTKATSNDNVASNESGTTGTESSKASVAHTGTTTETTKTVVDTATETETSSSTGTIRNGQVSAITVSQVNSTEASISTVQIMEQSSNGAQLRYKTSLLTHHLQLLFTSIVQVLIFA</sequence>
<dbReference type="STRING" id="1071382.H2AXG7"/>
<evidence type="ECO:0000256" key="2">
    <source>
        <dbReference type="ARBA" id="ARBA00006055"/>
    </source>
</evidence>
<dbReference type="InParanoid" id="H2AXG7"/>
<dbReference type="AlphaFoldDB" id="H2AXG7"/>
<feature type="region of interest" description="Disordered" evidence="8">
    <location>
        <begin position="368"/>
        <end position="474"/>
    </location>
</feature>
<dbReference type="Proteomes" id="UP000005220">
    <property type="component" value="Chromosome 7"/>
</dbReference>
<dbReference type="KEGG" id="kaf:KAFR_0G00340"/>
<comment type="similarity">
    <text evidence="2">Belongs to the PGA52 family.</text>
</comment>
<keyword evidence="5" id="KW-0378">Hydrolase</keyword>
<dbReference type="GO" id="GO:0042973">
    <property type="term" value="F:glucan endo-1,3-beta-D-glucosidase activity"/>
    <property type="evidence" value="ECO:0007669"/>
    <property type="project" value="UniProtKB-EC"/>
</dbReference>
<name>H2AXG7_KAZAF</name>
<keyword evidence="7" id="KW-0961">Cell wall biogenesis/degradation</keyword>
<dbReference type="Pfam" id="PF10290">
    <property type="entry name" value="YJL171C_Tos1_N"/>
    <property type="match status" value="1"/>
</dbReference>
<feature type="compositionally biased region" description="Polar residues" evidence="8">
    <location>
        <begin position="570"/>
        <end position="579"/>
    </location>
</feature>